<protein>
    <submittedName>
        <fullName evidence="8">Low-specificity L-threonine aldolase</fullName>
        <ecNumber evidence="8">4.1.2.48</ecNumber>
    </submittedName>
</protein>
<keyword evidence="4" id="KW-0663">Pyridoxal phosphate</keyword>
<evidence type="ECO:0000313" key="9">
    <source>
        <dbReference type="Proteomes" id="UP000444174"/>
    </source>
</evidence>
<evidence type="ECO:0000256" key="4">
    <source>
        <dbReference type="ARBA" id="ARBA00022898"/>
    </source>
</evidence>
<dbReference type="PANTHER" id="PTHR48097">
    <property type="entry name" value="L-THREONINE ALDOLASE-RELATED"/>
    <property type="match status" value="1"/>
</dbReference>
<feature type="modified residue" description="N6-(pyridoxal phosphate)lysine" evidence="6">
    <location>
        <position position="235"/>
    </location>
</feature>
<evidence type="ECO:0000313" key="8">
    <source>
        <dbReference type="EMBL" id="MQQ10414.1"/>
    </source>
</evidence>
<comment type="caution">
    <text evidence="8">The sequence shown here is derived from an EMBL/GenBank/DDBJ whole genome shotgun (WGS) entry which is preliminary data.</text>
</comment>
<evidence type="ECO:0000256" key="3">
    <source>
        <dbReference type="ARBA" id="ARBA00011881"/>
    </source>
</evidence>
<dbReference type="PANTHER" id="PTHR48097:SF9">
    <property type="entry name" value="L-THREONINE ALDOLASE"/>
    <property type="match status" value="1"/>
</dbReference>
<dbReference type="Pfam" id="PF01212">
    <property type="entry name" value="Beta_elim_lyase"/>
    <property type="match status" value="1"/>
</dbReference>
<evidence type="ECO:0000256" key="2">
    <source>
        <dbReference type="ARBA" id="ARBA00006966"/>
    </source>
</evidence>
<dbReference type="GO" id="GO:0005829">
    <property type="term" value="C:cytosol"/>
    <property type="evidence" value="ECO:0007669"/>
    <property type="project" value="TreeGrafter"/>
</dbReference>
<dbReference type="NCBIfam" id="NF007825">
    <property type="entry name" value="PRK10534.1"/>
    <property type="match status" value="1"/>
</dbReference>
<dbReference type="AlphaFoldDB" id="A0A843YLW6"/>
<accession>A0A843YLW6</accession>
<dbReference type="EMBL" id="WIBF01000015">
    <property type="protein sequence ID" value="MQQ10414.1"/>
    <property type="molecule type" value="Genomic_DNA"/>
</dbReference>
<comment type="subunit">
    <text evidence="3">Homotetramer.</text>
</comment>
<keyword evidence="9" id="KW-1185">Reference proteome</keyword>
<evidence type="ECO:0000256" key="6">
    <source>
        <dbReference type="PIRSR" id="PIRSR017617-1"/>
    </source>
</evidence>
<dbReference type="FunFam" id="3.40.640.10:FF:000030">
    <property type="entry name" value="Low-specificity L-threonine aldolase"/>
    <property type="match status" value="1"/>
</dbReference>
<dbReference type="InterPro" id="IPR015421">
    <property type="entry name" value="PyrdxlP-dep_Trfase_major"/>
</dbReference>
<dbReference type="EC" id="4.1.2.48" evidence="8"/>
<dbReference type="GO" id="GO:0008732">
    <property type="term" value="F:L-allo-threonine aldolase activity"/>
    <property type="evidence" value="ECO:0007669"/>
    <property type="project" value="TreeGrafter"/>
</dbReference>
<dbReference type="GO" id="GO:0006567">
    <property type="term" value="P:L-threonine catabolic process"/>
    <property type="evidence" value="ECO:0007669"/>
    <property type="project" value="TreeGrafter"/>
</dbReference>
<dbReference type="SUPFAM" id="SSF53383">
    <property type="entry name" value="PLP-dependent transferases"/>
    <property type="match status" value="1"/>
</dbReference>
<dbReference type="InterPro" id="IPR001597">
    <property type="entry name" value="ArAA_b-elim_lyase/Thr_aldolase"/>
</dbReference>
<comment type="similarity">
    <text evidence="2">Belongs to the threonine aldolase family.</text>
</comment>
<dbReference type="InterPro" id="IPR023603">
    <property type="entry name" value="Low_specificity_L-TA-like"/>
</dbReference>
<dbReference type="InterPro" id="IPR015422">
    <property type="entry name" value="PyrdxlP-dep_Trfase_small"/>
</dbReference>
<dbReference type="InterPro" id="IPR015424">
    <property type="entry name" value="PyrdxlP-dep_Trfase"/>
</dbReference>
<dbReference type="Proteomes" id="UP000444174">
    <property type="component" value="Unassembled WGS sequence"/>
</dbReference>
<reference evidence="8 9" key="1">
    <citation type="submission" date="2019-10" db="EMBL/GenBank/DDBJ databases">
        <title>Epibacterium sp. nov., isolated from seawater.</title>
        <authorList>
            <person name="Zhang X."/>
            <person name="Li N."/>
        </authorList>
    </citation>
    <scope>NUCLEOTIDE SEQUENCE [LARGE SCALE GENOMIC DNA]</scope>
    <source>
        <strain evidence="8 9">SM1979</strain>
    </source>
</reference>
<organism evidence="8 9">
    <name type="scientific">Tritonibacter litoralis</name>
    <dbReference type="NCBI Taxonomy" id="2662264"/>
    <lineage>
        <taxon>Bacteria</taxon>
        <taxon>Pseudomonadati</taxon>
        <taxon>Pseudomonadota</taxon>
        <taxon>Alphaproteobacteria</taxon>
        <taxon>Rhodobacterales</taxon>
        <taxon>Paracoccaceae</taxon>
        <taxon>Tritonibacter</taxon>
    </lineage>
</organism>
<dbReference type="PIRSF" id="PIRSF017617">
    <property type="entry name" value="Thr_aldolase"/>
    <property type="match status" value="1"/>
</dbReference>
<dbReference type="Gene3D" id="3.90.1150.10">
    <property type="entry name" value="Aspartate Aminotransferase, domain 1"/>
    <property type="match status" value="1"/>
</dbReference>
<keyword evidence="5 8" id="KW-0456">Lyase</keyword>
<dbReference type="GO" id="GO:0006545">
    <property type="term" value="P:glycine biosynthetic process"/>
    <property type="evidence" value="ECO:0007669"/>
    <property type="project" value="TreeGrafter"/>
</dbReference>
<dbReference type="NCBIfam" id="NF041359">
    <property type="entry name" value="GntG_guanitoxin"/>
    <property type="match status" value="1"/>
</dbReference>
<name>A0A843YLW6_9RHOB</name>
<evidence type="ECO:0000259" key="7">
    <source>
        <dbReference type="Pfam" id="PF01212"/>
    </source>
</evidence>
<feature type="domain" description="Aromatic amino acid beta-eliminating lyase/threonine aldolase" evidence="7">
    <location>
        <begin position="41"/>
        <end position="309"/>
    </location>
</feature>
<sequence length="370" mass="39493">MYDKDDCESRRSYIRRRLRKSKVSQYSATQDRNNTAPSLVDLRSDTVTRPDPAMRAAMAAAEVGDDVYGEDPTVTRLEAVLAERLGKDAGLFLPSGTQSNLIALLSHCGRGEEVITGRDYHIFKYEAGGASVLGGCMFDPLTVAPDGGLEAEDVAAAIKEDDPHHPVSRLLSLENTHNGKAVPLPRCTAATEAARQAGLSTHLDGARFFNASIALQCGEQALAAPFDTVSICLSKGLGAPVGSVLVGEADLLAKARRLRKMLGGGMRQAGVLAAAGLYALDHNVSRLAEDHMRAQTLAEALTRAGVGDVAFGTNMIFWTPMEDTRSELVNRLLDAGVTLNVPATGPIRMVLHKDVTESDFEALLQVIQGV</sequence>
<evidence type="ECO:0000256" key="5">
    <source>
        <dbReference type="ARBA" id="ARBA00023239"/>
    </source>
</evidence>
<evidence type="ECO:0000256" key="1">
    <source>
        <dbReference type="ARBA" id="ARBA00001933"/>
    </source>
</evidence>
<gene>
    <name evidence="8" type="primary">ltaE</name>
    <name evidence="8" type="ORF">GFB49_18265</name>
</gene>
<proteinExistence type="inferred from homology"/>
<dbReference type="Gene3D" id="3.40.640.10">
    <property type="entry name" value="Type I PLP-dependent aspartate aminotransferase-like (Major domain)"/>
    <property type="match status" value="1"/>
</dbReference>
<comment type="cofactor">
    <cofactor evidence="1">
        <name>pyridoxal 5'-phosphate</name>
        <dbReference type="ChEBI" id="CHEBI:597326"/>
    </cofactor>
</comment>